<evidence type="ECO:0000256" key="1">
    <source>
        <dbReference type="SAM" id="Phobius"/>
    </source>
</evidence>
<feature type="domain" description="DUF7649" evidence="2">
    <location>
        <begin position="7"/>
        <end position="85"/>
    </location>
</feature>
<feature type="transmembrane region" description="Helical" evidence="1">
    <location>
        <begin position="51"/>
        <end position="84"/>
    </location>
</feature>
<keyword evidence="4" id="KW-1185">Reference proteome</keyword>
<name>A0ABC9V9Q9_9BACL</name>
<dbReference type="InterPro" id="IPR056066">
    <property type="entry name" value="DUF7649"/>
</dbReference>
<gene>
    <name evidence="3" type="ORF">H839_17950</name>
</gene>
<proteinExistence type="predicted"/>
<reference evidence="3 4" key="1">
    <citation type="journal article" date="2014" name="Appl. Microbiol. Biotechnol.">
        <title>Transformable facultative thermophile Geobacillus stearothermophilus NUB3621 as a host strain for metabolic engineering.</title>
        <authorList>
            <person name="Blanchard K."/>
            <person name="Robic S."/>
            <person name="Matsumura I."/>
        </authorList>
    </citation>
    <scope>NUCLEOTIDE SEQUENCE [LARGE SCALE GENOMIC DNA]</scope>
    <source>
        <strain evidence="3 4">NUB3621</strain>
    </source>
</reference>
<keyword evidence="1" id="KW-0812">Transmembrane</keyword>
<dbReference type="Pfam" id="PF24661">
    <property type="entry name" value="DUF7649"/>
    <property type="match status" value="1"/>
</dbReference>
<evidence type="ECO:0000313" key="4">
    <source>
        <dbReference type="Proteomes" id="UP000023566"/>
    </source>
</evidence>
<dbReference type="Proteomes" id="UP000023566">
    <property type="component" value="Chromosome"/>
</dbReference>
<evidence type="ECO:0000259" key="2">
    <source>
        <dbReference type="Pfam" id="PF24661"/>
    </source>
</evidence>
<sequence>MKKIGLFIIGAIAAVTLFANIGSLAVLAVSLVILYYAWKRWMKADTTMKKLFWIAVGIIAFVASASNAPALIAVAAAYVLYVVYKKWNETKQMKPKEMDDPFAHFEKQWAELERSL</sequence>
<protein>
    <recommendedName>
        <fullName evidence="2">DUF7649 domain-containing protein</fullName>
    </recommendedName>
</protein>
<evidence type="ECO:0000313" key="3">
    <source>
        <dbReference type="EMBL" id="EZP74775.1"/>
    </source>
</evidence>
<dbReference type="RefSeq" id="WP_043906348.1">
    <property type="nucleotide sequence ID" value="NZ_CM002692.1"/>
</dbReference>
<comment type="caution">
    <text evidence="3">The sequence shown here is derived from an EMBL/GenBank/DDBJ whole genome shotgun (WGS) entry which is preliminary data.</text>
</comment>
<keyword evidence="1" id="KW-1133">Transmembrane helix</keyword>
<feature type="transmembrane region" description="Helical" evidence="1">
    <location>
        <begin position="7"/>
        <end position="36"/>
    </location>
</feature>
<dbReference type="AlphaFoldDB" id="A0ABC9V9Q9"/>
<keyword evidence="1" id="KW-0472">Membrane</keyword>
<dbReference type="EMBL" id="AOTZ01000010">
    <property type="protein sequence ID" value="EZP74775.1"/>
    <property type="molecule type" value="Genomic_DNA"/>
</dbReference>
<organism evidence="3 4">
    <name type="scientific">Parageobacillus genomosp. 1</name>
    <dbReference type="NCBI Taxonomy" id="1295642"/>
    <lineage>
        <taxon>Bacteria</taxon>
        <taxon>Bacillati</taxon>
        <taxon>Bacillota</taxon>
        <taxon>Bacilli</taxon>
        <taxon>Bacillales</taxon>
        <taxon>Anoxybacillaceae</taxon>
        <taxon>Parageobacillus</taxon>
    </lineage>
</organism>
<accession>A0ABC9V9Q9</accession>